<dbReference type="PANTHER" id="PTHR12952:SF0">
    <property type="entry name" value="PROTEIN SYS1 HOMOLOG"/>
    <property type="match status" value="1"/>
</dbReference>
<comment type="caution">
    <text evidence="10">The sequence shown here is derived from an EMBL/GenBank/DDBJ whole genome shotgun (WGS) entry which is preliminary data.</text>
</comment>
<reference evidence="10 11" key="1">
    <citation type="submission" date="2020-10" db="EMBL/GenBank/DDBJ databases">
        <authorList>
            <person name="Klimov P.B."/>
            <person name="Dyachkov S.M."/>
            <person name="Chetverikov P.E."/>
        </authorList>
    </citation>
    <scope>NUCLEOTIDE SEQUENCE [LARGE SCALE GENOMIC DNA]</scope>
    <source>
        <strain evidence="10">BMOC 18-1129-001#AD2665</strain>
        <tissue evidence="10">Entire mites</tissue>
    </source>
</reference>
<keyword evidence="8 9" id="KW-0472">Membrane</keyword>
<comment type="subcellular location">
    <subcellularLocation>
        <location evidence="1">Golgi apparatus membrane</location>
        <topology evidence="1">Multi-pass membrane protein</topology>
    </subcellularLocation>
</comment>
<name>A0ABQ7SC21_9ACAR</name>
<evidence type="ECO:0000256" key="7">
    <source>
        <dbReference type="ARBA" id="ARBA00023034"/>
    </source>
</evidence>
<evidence type="ECO:0000256" key="1">
    <source>
        <dbReference type="ARBA" id="ARBA00004653"/>
    </source>
</evidence>
<dbReference type="Pfam" id="PF09801">
    <property type="entry name" value="SYS1"/>
    <property type="match status" value="1"/>
</dbReference>
<feature type="transmembrane region" description="Helical" evidence="9">
    <location>
        <begin position="250"/>
        <end position="272"/>
    </location>
</feature>
<keyword evidence="6 9" id="KW-1133">Transmembrane helix</keyword>
<gene>
    <name evidence="10" type="primary">Sys1</name>
    <name evidence="10" type="ORF">GZH46_00468</name>
</gene>
<keyword evidence="4 9" id="KW-0812">Transmembrane</keyword>
<evidence type="ECO:0000256" key="2">
    <source>
        <dbReference type="ARBA" id="ARBA00008160"/>
    </source>
</evidence>
<feature type="transmembrane region" description="Helical" evidence="9">
    <location>
        <begin position="224"/>
        <end position="244"/>
    </location>
</feature>
<organism evidence="10 11">
    <name type="scientific">Fragariocoptes setiger</name>
    <dbReference type="NCBI Taxonomy" id="1670756"/>
    <lineage>
        <taxon>Eukaryota</taxon>
        <taxon>Metazoa</taxon>
        <taxon>Ecdysozoa</taxon>
        <taxon>Arthropoda</taxon>
        <taxon>Chelicerata</taxon>
        <taxon>Arachnida</taxon>
        <taxon>Acari</taxon>
        <taxon>Acariformes</taxon>
        <taxon>Trombidiformes</taxon>
        <taxon>Prostigmata</taxon>
        <taxon>Eupodina</taxon>
        <taxon>Eriophyoidea</taxon>
        <taxon>Phytoptidae</taxon>
        <taxon>Fragariocoptes</taxon>
    </lineage>
</organism>
<feature type="transmembrane region" description="Helical" evidence="9">
    <location>
        <begin position="191"/>
        <end position="215"/>
    </location>
</feature>
<proteinExistence type="inferred from homology"/>
<sequence length="285" mass="32612">MDPEMQADDHESMLIKITNSVHFNLSILGCRRDLQQHQQEQCQQQLHHQQHDQQQQLESTEMCNRAIHIRNRDYQNHKLSLGYLFVYCLAGLFTLLLIVEQAHAIKCYICSSVEDPGCGLTLDMSNHTAIDCTDDAYVKAANGQAKVCRKLVQHAESRQLLSYASLAIILCFTCIISGQPPSIPYIFNHKLLRLSSGTLVVVSHVINSLVGAYLLKVFVERSKACLDFTITNYTIHLLLTWWYTRSIPDTFQWWFINIVCISLMCITGEYLCRKEELKSIPLSCV</sequence>
<accession>A0ABQ7SC21</accession>
<dbReference type="EMBL" id="JAIFTH010000045">
    <property type="protein sequence ID" value="KAG9510974.1"/>
    <property type="molecule type" value="Genomic_DNA"/>
</dbReference>
<dbReference type="Proteomes" id="UP000825002">
    <property type="component" value="Unassembled WGS sequence"/>
</dbReference>
<dbReference type="InterPro" id="IPR019185">
    <property type="entry name" value="Integral_membrane_SYS1-rel"/>
</dbReference>
<evidence type="ECO:0000256" key="3">
    <source>
        <dbReference type="ARBA" id="ARBA00022448"/>
    </source>
</evidence>
<keyword evidence="7" id="KW-0333">Golgi apparatus</keyword>
<comment type="similarity">
    <text evidence="2">Belongs to the SYS1 family.</text>
</comment>
<keyword evidence="3" id="KW-0813">Transport</keyword>
<evidence type="ECO:0000313" key="10">
    <source>
        <dbReference type="EMBL" id="KAG9510974.1"/>
    </source>
</evidence>
<dbReference type="PANTHER" id="PTHR12952">
    <property type="entry name" value="SYS1"/>
    <property type="match status" value="1"/>
</dbReference>
<protein>
    <submittedName>
        <fullName evidence="10">Protein SYS1-like protein</fullName>
    </submittedName>
</protein>
<feature type="transmembrane region" description="Helical" evidence="9">
    <location>
        <begin position="160"/>
        <end position="179"/>
    </location>
</feature>
<keyword evidence="11" id="KW-1185">Reference proteome</keyword>
<evidence type="ECO:0000256" key="6">
    <source>
        <dbReference type="ARBA" id="ARBA00022989"/>
    </source>
</evidence>
<evidence type="ECO:0000256" key="4">
    <source>
        <dbReference type="ARBA" id="ARBA00022692"/>
    </source>
</evidence>
<keyword evidence="5" id="KW-0653">Protein transport</keyword>
<evidence type="ECO:0000313" key="11">
    <source>
        <dbReference type="Proteomes" id="UP000825002"/>
    </source>
</evidence>
<feature type="transmembrane region" description="Helical" evidence="9">
    <location>
        <begin position="81"/>
        <end position="99"/>
    </location>
</feature>
<evidence type="ECO:0000256" key="5">
    <source>
        <dbReference type="ARBA" id="ARBA00022927"/>
    </source>
</evidence>
<evidence type="ECO:0000256" key="8">
    <source>
        <dbReference type="ARBA" id="ARBA00023136"/>
    </source>
</evidence>
<evidence type="ECO:0000256" key="9">
    <source>
        <dbReference type="SAM" id="Phobius"/>
    </source>
</evidence>